<dbReference type="InterPro" id="IPR037176">
    <property type="entry name" value="Osmotin/thaumatin-like_sf"/>
</dbReference>
<name>A0A9Q3E4V1_9BASI</name>
<dbReference type="Gene3D" id="2.60.110.10">
    <property type="entry name" value="Thaumatin"/>
    <property type="match status" value="1"/>
</dbReference>
<dbReference type="PROSITE" id="PS51367">
    <property type="entry name" value="THAUMATIN_2"/>
    <property type="match status" value="1"/>
</dbReference>
<evidence type="ECO:0008006" key="3">
    <source>
        <dbReference type="Google" id="ProtNLM"/>
    </source>
</evidence>
<accession>A0A9Q3E4V1</accession>
<dbReference type="OrthoDB" id="430315at2759"/>
<sequence length="244" mass="26610">MLDQIFAADFYPFLVRQISGADSGWEAPFGQALAIQIPDGWSGRFWGRRDCDFSKPDVASCSTGSCKGGLKCEAGDGTGVPPATLAEFTLNGDQGKDYYDVSNVDGANLPVKIENNKGCKIAVCGVDLDPGCPDERMKVRNSQGGVVGCLSAFCSKKTAELYGAFEPLTATVLTHTLTPMMNQVSQRFSAALRQIILSLSVHKYFATMDEFDSKARRIVLLVNLMFENFILKDSFCVIPNYEIK</sequence>
<reference evidence="1" key="1">
    <citation type="submission" date="2021-03" db="EMBL/GenBank/DDBJ databases">
        <title>Draft genome sequence of rust myrtle Austropuccinia psidii MF-1, a brazilian biotype.</title>
        <authorList>
            <person name="Quecine M.C."/>
            <person name="Pachon D.M.R."/>
            <person name="Bonatelli M.L."/>
            <person name="Correr F.H."/>
            <person name="Franceschini L.M."/>
            <person name="Leite T.F."/>
            <person name="Margarido G.R.A."/>
            <person name="Almeida C.A."/>
            <person name="Ferrarezi J.A."/>
            <person name="Labate C.A."/>
        </authorList>
    </citation>
    <scope>NUCLEOTIDE SEQUENCE</scope>
    <source>
        <strain evidence="1">MF-1</strain>
    </source>
</reference>
<protein>
    <recommendedName>
        <fullName evidence="3">Thaumatin-like protein</fullName>
    </recommendedName>
</protein>
<dbReference type="Proteomes" id="UP000765509">
    <property type="component" value="Unassembled WGS sequence"/>
</dbReference>
<dbReference type="PANTHER" id="PTHR31048">
    <property type="entry name" value="OS03G0233200 PROTEIN"/>
    <property type="match status" value="1"/>
</dbReference>
<dbReference type="Pfam" id="PF00314">
    <property type="entry name" value="Thaumatin"/>
    <property type="match status" value="1"/>
</dbReference>
<evidence type="ECO:0000313" key="1">
    <source>
        <dbReference type="EMBL" id="MBW0516015.1"/>
    </source>
</evidence>
<keyword evidence="2" id="KW-1185">Reference proteome</keyword>
<dbReference type="InterPro" id="IPR001938">
    <property type="entry name" value="Thaumatin"/>
</dbReference>
<dbReference type="EMBL" id="AVOT02024998">
    <property type="protein sequence ID" value="MBW0516015.1"/>
    <property type="molecule type" value="Genomic_DNA"/>
</dbReference>
<comment type="caution">
    <text evidence="1">The sequence shown here is derived from an EMBL/GenBank/DDBJ whole genome shotgun (WGS) entry which is preliminary data.</text>
</comment>
<dbReference type="SMART" id="SM00205">
    <property type="entry name" value="THN"/>
    <property type="match status" value="1"/>
</dbReference>
<proteinExistence type="predicted"/>
<dbReference type="SUPFAM" id="SSF49870">
    <property type="entry name" value="Osmotin, thaumatin-like protein"/>
    <property type="match status" value="1"/>
</dbReference>
<organism evidence="1 2">
    <name type="scientific">Austropuccinia psidii MF-1</name>
    <dbReference type="NCBI Taxonomy" id="1389203"/>
    <lineage>
        <taxon>Eukaryota</taxon>
        <taxon>Fungi</taxon>
        <taxon>Dikarya</taxon>
        <taxon>Basidiomycota</taxon>
        <taxon>Pucciniomycotina</taxon>
        <taxon>Pucciniomycetes</taxon>
        <taxon>Pucciniales</taxon>
        <taxon>Sphaerophragmiaceae</taxon>
        <taxon>Austropuccinia</taxon>
    </lineage>
</organism>
<evidence type="ECO:0000313" key="2">
    <source>
        <dbReference type="Proteomes" id="UP000765509"/>
    </source>
</evidence>
<dbReference type="AlphaFoldDB" id="A0A9Q3E4V1"/>
<gene>
    <name evidence="1" type="ORF">O181_055730</name>
</gene>